<name>A0A3S3LWD6_9MAGN</name>
<dbReference type="Proteomes" id="UP000283530">
    <property type="component" value="Unassembled WGS sequence"/>
</dbReference>
<organism evidence="1 2">
    <name type="scientific">Cinnamomum micranthum f. kanehirae</name>
    <dbReference type="NCBI Taxonomy" id="337451"/>
    <lineage>
        <taxon>Eukaryota</taxon>
        <taxon>Viridiplantae</taxon>
        <taxon>Streptophyta</taxon>
        <taxon>Embryophyta</taxon>
        <taxon>Tracheophyta</taxon>
        <taxon>Spermatophyta</taxon>
        <taxon>Magnoliopsida</taxon>
        <taxon>Magnoliidae</taxon>
        <taxon>Laurales</taxon>
        <taxon>Lauraceae</taxon>
        <taxon>Cinnamomum</taxon>
    </lineage>
</organism>
<accession>A0A3S3LWD6</accession>
<dbReference type="AlphaFoldDB" id="A0A3S3LWD6"/>
<sequence length="121" mass="13990">MTMVAHALGHQHPREFLNLQALLRQNSPRQPPQQPLDRQSWEERLKIAAGTARETALHIRKAFIIGIFGVVLVELITGQDPSSKAFNGRGRTSLAMEERLEEWLDHSIWAEERKEELLWRC</sequence>
<comment type="caution">
    <text evidence="1">The sequence shown here is derived from an EMBL/GenBank/DDBJ whole genome shotgun (WGS) entry which is preliminary data.</text>
</comment>
<keyword evidence="2" id="KW-1185">Reference proteome</keyword>
<gene>
    <name evidence="1" type="ORF">CKAN_00101000</name>
</gene>
<reference evidence="1 2" key="1">
    <citation type="journal article" date="2019" name="Nat. Plants">
        <title>Stout camphor tree genome fills gaps in understanding of flowering plant genome evolution.</title>
        <authorList>
            <person name="Chaw S.M."/>
            <person name="Liu Y.C."/>
            <person name="Wu Y.W."/>
            <person name="Wang H.Y."/>
            <person name="Lin C.I."/>
            <person name="Wu C.S."/>
            <person name="Ke H.M."/>
            <person name="Chang L.Y."/>
            <person name="Hsu C.Y."/>
            <person name="Yang H.T."/>
            <person name="Sudianto E."/>
            <person name="Hsu M.H."/>
            <person name="Wu K.P."/>
            <person name="Wang L.N."/>
            <person name="Leebens-Mack J.H."/>
            <person name="Tsai I.J."/>
        </authorList>
    </citation>
    <scope>NUCLEOTIDE SEQUENCE [LARGE SCALE GENOMIC DNA]</scope>
    <source>
        <strain evidence="2">cv. Chaw 1501</strain>
        <tissue evidence="1">Young leaves</tissue>
    </source>
</reference>
<proteinExistence type="predicted"/>
<protein>
    <submittedName>
        <fullName evidence="1">Uncharacterized protein</fullName>
    </submittedName>
</protein>
<dbReference type="EMBL" id="QPKB01000001">
    <property type="protein sequence ID" value="RWR72770.1"/>
    <property type="molecule type" value="Genomic_DNA"/>
</dbReference>
<evidence type="ECO:0000313" key="1">
    <source>
        <dbReference type="EMBL" id="RWR72770.1"/>
    </source>
</evidence>
<evidence type="ECO:0000313" key="2">
    <source>
        <dbReference type="Proteomes" id="UP000283530"/>
    </source>
</evidence>